<dbReference type="EMBL" id="ML986667">
    <property type="protein sequence ID" value="KAF2260954.1"/>
    <property type="molecule type" value="Genomic_DNA"/>
</dbReference>
<keyword evidence="10" id="KW-1185">Reference proteome</keyword>
<evidence type="ECO:0000256" key="4">
    <source>
        <dbReference type="ARBA" id="ARBA00022454"/>
    </source>
</evidence>
<dbReference type="Proteomes" id="UP000800093">
    <property type="component" value="Unassembled WGS sequence"/>
</dbReference>
<dbReference type="AlphaFoldDB" id="A0A9P4N3N8"/>
<proteinExistence type="inferred from homology"/>
<evidence type="ECO:0000256" key="2">
    <source>
        <dbReference type="ARBA" id="ARBA00004584"/>
    </source>
</evidence>
<comment type="similarity">
    <text evidence="3">Belongs to the CENP-K/MCM22 family.</text>
</comment>
<organism evidence="9 10">
    <name type="scientific">Lojkania enalia</name>
    <dbReference type="NCBI Taxonomy" id="147567"/>
    <lineage>
        <taxon>Eukaryota</taxon>
        <taxon>Fungi</taxon>
        <taxon>Dikarya</taxon>
        <taxon>Ascomycota</taxon>
        <taxon>Pezizomycotina</taxon>
        <taxon>Dothideomycetes</taxon>
        <taxon>Pleosporomycetidae</taxon>
        <taxon>Pleosporales</taxon>
        <taxon>Pleosporales incertae sedis</taxon>
        <taxon>Lojkania</taxon>
    </lineage>
</organism>
<evidence type="ECO:0000256" key="5">
    <source>
        <dbReference type="ARBA" id="ARBA00023054"/>
    </source>
</evidence>
<reference evidence="10" key="1">
    <citation type="journal article" date="2020" name="Stud. Mycol.">
        <title>101 Dothideomycetes genomes: A test case for predicting lifestyles and emergence of pathogens.</title>
        <authorList>
            <person name="Haridas S."/>
            <person name="Albert R."/>
            <person name="Binder M."/>
            <person name="Bloem J."/>
            <person name="LaButti K."/>
            <person name="Salamov A."/>
            <person name="Andreopoulos B."/>
            <person name="Baker S."/>
            <person name="Barry K."/>
            <person name="Bills G."/>
            <person name="Bluhm B."/>
            <person name="Cannon C."/>
            <person name="Castanera R."/>
            <person name="Culley D."/>
            <person name="Daum C."/>
            <person name="Ezra D."/>
            <person name="Gonzalez J."/>
            <person name="Henrissat B."/>
            <person name="Kuo A."/>
            <person name="Liang C."/>
            <person name="Lipzen A."/>
            <person name="Lutzoni F."/>
            <person name="Magnuson J."/>
            <person name="Mondo S."/>
            <person name="Nolan M."/>
            <person name="Ohm R."/>
            <person name="Pangilinan J."/>
            <person name="Park H.-J."/>
            <person name="Ramirez L."/>
            <person name="Alfaro M."/>
            <person name="Sun H."/>
            <person name="Tritt A."/>
            <person name="Yoshinaga Y."/>
            <person name="Zwiers L.-H."/>
            <person name="Turgeon B."/>
            <person name="Goodwin S."/>
            <person name="Spatafora J."/>
            <person name="Crous P."/>
            <person name="Grigoriev I."/>
        </authorList>
    </citation>
    <scope>NUCLEOTIDE SEQUENCE [LARGE SCALE GENOMIC DNA]</scope>
    <source>
        <strain evidence="10">CBS 304.66</strain>
    </source>
</reference>
<dbReference type="InterPro" id="IPR020993">
    <property type="entry name" value="Centromere_CenpK"/>
</dbReference>
<dbReference type="PANTHER" id="PTHR14401">
    <property type="entry name" value="CENTROMERE PROTEIN K"/>
    <property type="match status" value="1"/>
</dbReference>
<accession>A0A9P4N3N8</accession>
<keyword evidence="6" id="KW-0539">Nucleus</keyword>
<sequence>MAQTQDEVLSNIRQYIAEARDLQDEQMDFDASSTEVRLEQTVQELQARVQEQQAALEKLRARSKVDVEKAAYASNDPREKLKQLRAVKDAYKTLAHVPPFLPGKDSALPALLAARTLQETIVGTKEAISSTEAQITNTEGKLRREEANLQDAHLITEAMEARIERLRTRQVDRSQKTSAQLAKDLIATKQAQTQAYEEECTRLTKALHDFLEKHLSAMLAAEDLGGPVVGDILDAGNETLAAGFTKNGKAKSLKKMPSDTRRQRTIDQIWGLQAMPEDEEPMTEAEAADSEMSELIQHLFTTLMGPGGGKAYYELGRDSAAARFLVRSKIAQFHPKDAWKIRLIDFGRELDD</sequence>
<evidence type="ECO:0000256" key="3">
    <source>
        <dbReference type="ARBA" id="ARBA00005795"/>
    </source>
</evidence>
<dbReference type="GO" id="GO:0000775">
    <property type="term" value="C:chromosome, centromeric region"/>
    <property type="evidence" value="ECO:0007669"/>
    <property type="project" value="UniProtKB-SubCell"/>
</dbReference>
<gene>
    <name evidence="9" type="ORF">CC78DRAFT_522453</name>
</gene>
<protein>
    <submittedName>
        <fullName evidence="9">Uncharacterized protein</fullName>
    </submittedName>
</protein>
<dbReference type="GO" id="GO:0051382">
    <property type="term" value="P:kinetochore assembly"/>
    <property type="evidence" value="ECO:0007669"/>
    <property type="project" value="InterPro"/>
</dbReference>
<evidence type="ECO:0000256" key="7">
    <source>
        <dbReference type="ARBA" id="ARBA00023328"/>
    </source>
</evidence>
<keyword evidence="4" id="KW-0158">Chromosome</keyword>
<dbReference type="GO" id="GO:0000070">
    <property type="term" value="P:mitotic sister chromatid segregation"/>
    <property type="evidence" value="ECO:0007669"/>
    <property type="project" value="TreeGrafter"/>
</dbReference>
<dbReference type="GO" id="GO:0005634">
    <property type="term" value="C:nucleus"/>
    <property type="evidence" value="ECO:0007669"/>
    <property type="project" value="UniProtKB-SubCell"/>
</dbReference>
<keyword evidence="7" id="KW-0137">Centromere</keyword>
<name>A0A9P4N3N8_9PLEO</name>
<evidence type="ECO:0000256" key="1">
    <source>
        <dbReference type="ARBA" id="ARBA00004123"/>
    </source>
</evidence>
<feature type="coiled-coil region" evidence="8">
    <location>
        <begin position="5"/>
        <end position="62"/>
    </location>
</feature>
<dbReference type="PANTHER" id="PTHR14401:SF6">
    <property type="entry name" value="CENTROMERE PROTEIN K"/>
    <property type="match status" value="1"/>
</dbReference>
<evidence type="ECO:0000313" key="10">
    <source>
        <dbReference type="Proteomes" id="UP000800093"/>
    </source>
</evidence>
<comment type="caution">
    <text evidence="9">The sequence shown here is derived from an EMBL/GenBank/DDBJ whole genome shotgun (WGS) entry which is preliminary data.</text>
</comment>
<keyword evidence="5 8" id="KW-0175">Coiled coil</keyword>
<dbReference type="OrthoDB" id="9445768at2759"/>
<evidence type="ECO:0000313" key="9">
    <source>
        <dbReference type="EMBL" id="KAF2260954.1"/>
    </source>
</evidence>
<comment type="subcellular location">
    <subcellularLocation>
        <location evidence="2">Chromosome</location>
        <location evidence="2">Centromere</location>
    </subcellularLocation>
    <subcellularLocation>
        <location evidence="1">Nucleus</location>
    </subcellularLocation>
</comment>
<evidence type="ECO:0000256" key="6">
    <source>
        <dbReference type="ARBA" id="ARBA00023242"/>
    </source>
</evidence>
<evidence type="ECO:0000256" key="8">
    <source>
        <dbReference type="SAM" id="Coils"/>
    </source>
</evidence>